<reference evidence="1 2" key="1">
    <citation type="submission" date="2016-10" db="EMBL/GenBank/DDBJ databases">
        <authorList>
            <person name="de Groot N.N."/>
        </authorList>
    </citation>
    <scope>NUCLEOTIDE SEQUENCE [LARGE SCALE GENOMIC DNA]</scope>
    <source>
        <strain evidence="1 2">IBRC-M10015</strain>
    </source>
</reference>
<dbReference type="RefSeq" id="WP_092703001.1">
    <property type="nucleotide sequence ID" value="NZ_FNFC01000010.1"/>
</dbReference>
<dbReference type="OrthoDB" id="166257at2157"/>
<dbReference type="EMBL" id="FNFC01000010">
    <property type="protein sequence ID" value="SDJ84534.1"/>
    <property type="molecule type" value="Genomic_DNA"/>
</dbReference>
<evidence type="ECO:0000313" key="2">
    <source>
        <dbReference type="Proteomes" id="UP000198856"/>
    </source>
</evidence>
<dbReference type="STRING" id="890420.SAMN05216226_11065"/>
<dbReference type="Proteomes" id="UP000198856">
    <property type="component" value="Unassembled WGS sequence"/>
</dbReference>
<sequence>MSTHSTENAGAARLPDVVPFELTHATQLSWELGTRVVDDEEATVHSSWEHGTTAWTLTIHDVTSNTVVFCLRTPVDRERFYGATNGEAESALDALGEDASWQRTN</sequence>
<protein>
    <submittedName>
        <fullName evidence="1">Uncharacterized protein</fullName>
    </submittedName>
</protein>
<name>A0A1G8X265_9EURY</name>
<gene>
    <name evidence="1" type="ORF">SAMN05216226_11065</name>
</gene>
<proteinExistence type="predicted"/>
<evidence type="ECO:0000313" key="1">
    <source>
        <dbReference type="EMBL" id="SDJ84534.1"/>
    </source>
</evidence>
<keyword evidence="2" id="KW-1185">Reference proteome</keyword>
<organism evidence="1 2">
    <name type="scientific">Halovenus aranensis</name>
    <dbReference type="NCBI Taxonomy" id="890420"/>
    <lineage>
        <taxon>Archaea</taxon>
        <taxon>Methanobacteriati</taxon>
        <taxon>Methanobacteriota</taxon>
        <taxon>Stenosarchaea group</taxon>
        <taxon>Halobacteria</taxon>
        <taxon>Halobacteriales</taxon>
        <taxon>Haloarculaceae</taxon>
        <taxon>Halovenus</taxon>
    </lineage>
</organism>
<accession>A0A1G8X265</accession>
<dbReference type="AlphaFoldDB" id="A0A1G8X265"/>